<comment type="caution">
    <text evidence="1">The sequence shown here is derived from an EMBL/GenBank/DDBJ whole genome shotgun (WGS) entry which is preliminary data.</text>
</comment>
<evidence type="ECO:0000313" key="1">
    <source>
        <dbReference type="EMBL" id="MBD8487450.1"/>
    </source>
</evidence>
<organism evidence="1 2">
    <name type="scientific">Echinicola arenosa</name>
    <dbReference type="NCBI Taxonomy" id="2774144"/>
    <lineage>
        <taxon>Bacteria</taxon>
        <taxon>Pseudomonadati</taxon>
        <taxon>Bacteroidota</taxon>
        <taxon>Cytophagia</taxon>
        <taxon>Cytophagales</taxon>
        <taxon>Cyclobacteriaceae</taxon>
        <taxon>Echinicola</taxon>
    </lineage>
</organism>
<dbReference type="EMBL" id="JACYTQ010000001">
    <property type="protein sequence ID" value="MBD8487450.1"/>
    <property type="molecule type" value="Genomic_DNA"/>
</dbReference>
<name>A0ABR9AFN9_9BACT</name>
<dbReference type="RefSeq" id="WP_192007360.1">
    <property type="nucleotide sequence ID" value="NZ_JACYTQ010000001.1"/>
</dbReference>
<gene>
    <name evidence="1" type="ORF">IFO69_01700</name>
</gene>
<protein>
    <recommendedName>
        <fullName evidence="3">Outer membrane protein beta-barrel domain-containing protein</fullName>
    </recommendedName>
</protein>
<reference evidence="1 2" key="1">
    <citation type="submission" date="2020-09" db="EMBL/GenBank/DDBJ databases">
        <title>Echinicola sp. CAU 1574 isolated from sand of Sido Beach.</title>
        <authorList>
            <person name="Kim W."/>
        </authorList>
    </citation>
    <scope>NUCLEOTIDE SEQUENCE [LARGE SCALE GENOMIC DNA]</scope>
    <source>
        <strain evidence="1 2">CAU 1574</strain>
    </source>
</reference>
<proteinExistence type="predicted"/>
<keyword evidence="2" id="KW-1185">Reference proteome</keyword>
<evidence type="ECO:0008006" key="3">
    <source>
        <dbReference type="Google" id="ProtNLM"/>
    </source>
</evidence>
<dbReference type="Proteomes" id="UP000647133">
    <property type="component" value="Unassembled WGS sequence"/>
</dbReference>
<accession>A0ABR9AFN9</accession>
<sequence length="113" mass="12966">MITPAFSGEPTEPYYKEMSVVSVAFNAHYVFWKYLFVNGGPILDFETSDNDNWIDSQSGVGYSLGLGGKYDFDKFLIFINPNFKRHAVIPFKKDTNHQKLTEFGVQFGLGYRF</sequence>
<evidence type="ECO:0000313" key="2">
    <source>
        <dbReference type="Proteomes" id="UP000647133"/>
    </source>
</evidence>